<dbReference type="AlphaFoldDB" id="A0A9Q9AXG6"/>
<dbReference type="Proteomes" id="UP001056384">
    <property type="component" value="Chromosome 9"/>
</dbReference>
<accession>A0A9Q9AXG6</accession>
<reference evidence="1" key="1">
    <citation type="submission" date="2022-06" db="EMBL/GenBank/DDBJ databases">
        <title>Complete genome sequences of two strains of the flax pathogen Septoria linicola.</title>
        <authorList>
            <person name="Lapalu N."/>
            <person name="Simon A."/>
            <person name="Demenou B."/>
            <person name="Paumier D."/>
            <person name="Guillot M.-P."/>
            <person name="Gout L."/>
            <person name="Valade R."/>
        </authorList>
    </citation>
    <scope>NUCLEOTIDE SEQUENCE</scope>
    <source>
        <strain evidence="1">SE15195</strain>
    </source>
</reference>
<proteinExistence type="predicted"/>
<name>A0A9Q9AXG6_9PEZI</name>
<gene>
    <name evidence="1" type="ORF">Slin15195_G101630</name>
</gene>
<evidence type="ECO:0000313" key="1">
    <source>
        <dbReference type="EMBL" id="USW56844.1"/>
    </source>
</evidence>
<dbReference type="EMBL" id="CP099426">
    <property type="protein sequence ID" value="USW56844.1"/>
    <property type="molecule type" value="Genomic_DNA"/>
</dbReference>
<protein>
    <submittedName>
        <fullName evidence="1">Uncharacterized protein</fullName>
    </submittedName>
</protein>
<keyword evidence="2" id="KW-1185">Reference proteome</keyword>
<sequence length="109" mass="12901">MPRSLRTLLESLPQELYDNIYDCVFTAEPATVTICYEDYRFPHLLHVDRAPRSKFAESYYKVTEIEYGEPSEVDWLETLPQQHQILTGLYLLKFDWPTTDGRSFYAISR</sequence>
<organism evidence="1 2">
    <name type="scientific">Septoria linicola</name>
    <dbReference type="NCBI Taxonomy" id="215465"/>
    <lineage>
        <taxon>Eukaryota</taxon>
        <taxon>Fungi</taxon>
        <taxon>Dikarya</taxon>
        <taxon>Ascomycota</taxon>
        <taxon>Pezizomycotina</taxon>
        <taxon>Dothideomycetes</taxon>
        <taxon>Dothideomycetidae</taxon>
        <taxon>Mycosphaerellales</taxon>
        <taxon>Mycosphaerellaceae</taxon>
        <taxon>Septoria</taxon>
    </lineage>
</organism>
<evidence type="ECO:0000313" key="2">
    <source>
        <dbReference type="Proteomes" id="UP001056384"/>
    </source>
</evidence>